<keyword evidence="7" id="KW-0472">Membrane</keyword>
<dbReference type="InterPro" id="IPR036396">
    <property type="entry name" value="Cyt_P450_sf"/>
</dbReference>
<dbReference type="Gene3D" id="1.10.630.10">
    <property type="entry name" value="Cytochrome P450"/>
    <property type="match status" value="1"/>
</dbReference>
<dbReference type="Pfam" id="PF00067">
    <property type="entry name" value="p450"/>
    <property type="match status" value="1"/>
</dbReference>
<evidence type="ECO:0000256" key="1">
    <source>
        <dbReference type="ARBA" id="ARBA00010617"/>
    </source>
</evidence>
<comment type="similarity">
    <text evidence="1 6">Belongs to the cytochrome P450 family.</text>
</comment>
<keyword evidence="5 6" id="KW-0349">Heme</keyword>
<proteinExistence type="inferred from homology"/>
<dbReference type="GO" id="GO:0016705">
    <property type="term" value="F:oxidoreductase activity, acting on paired donors, with incorporation or reduction of molecular oxygen"/>
    <property type="evidence" value="ECO:0007669"/>
    <property type="project" value="InterPro"/>
</dbReference>
<dbReference type="GO" id="GO:0020037">
    <property type="term" value="F:heme binding"/>
    <property type="evidence" value="ECO:0007669"/>
    <property type="project" value="InterPro"/>
</dbReference>
<sequence length="511" mass="57069">MSTTLSILEDQTSPILFPLTLLFLLLPLIFLLSKRSLKRSPILPPGPFGWPIIGNIFQIGSNPHQTFAHLAKSYGPLFSLKLGTQLVVVGSSPAAAMEILKTHDRNLSARFVPHVAPAKSLEASDSSLGWVGECNDSWKYLRTVCKTELFSGKAINSQANIRDQKVIEMLGFVAKMKGEVVKIREIAFAAILNMLSNIMVSRDLAELEYESLNGGICGLMRKITDVASSPNISDFYPFLGPFDLQNLQKKAKELCNKACEMWDQIIEERKQRKTSEIDSCPDGDFLDSLIKQGFSNDQINVLFVELFSAGTETSSSTVEWTMAELIRNPRCLKIVQEELAREIGEDLVKESDLPKLSYLQACVKEILRLHPAGPLLLPHRAAESCTVMNYTIPKDSQVIVNVWAIGRNPSCWKEPLEFEPERFLNSSLDFKGNDFEFFPFGSGRRICPGMSMAAKQIPLIVASLIHSFDWSLPQGMIPNDIDMAEKFGLAMRMEQPLLLIPKAKTNIEKNN</sequence>
<dbReference type="InParanoid" id="A0A2P5BBS3"/>
<evidence type="ECO:0000313" key="9">
    <source>
        <dbReference type="Proteomes" id="UP000237000"/>
    </source>
</evidence>
<dbReference type="PANTHER" id="PTHR47950">
    <property type="entry name" value="CYTOCHROME P450, FAMILY 76, SUBFAMILY C, POLYPEPTIDE 5-RELATED"/>
    <property type="match status" value="1"/>
</dbReference>
<name>A0A2P5BBS3_TREOI</name>
<keyword evidence="7" id="KW-1133">Transmembrane helix</keyword>
<dbReference type="PROSITE" id="PS00086">
    <property type="entry name" value="CYTOCHROME_P450"/>
    <property type="match status" value="1"/>
</dbReference>
<dbReference type="PANTHER" id="PTHR47950:SF6">
    <property type="entry name" value="CYTOCHROME P450"/>
    <property type="match status" value="1"/>
</dbReference>
<keyword evidence="2 5" id="KW-0479">Metal-binding</keyword>
<evidence type="ECO:0000256" key="3">
    <source>
        <dbReference type="ARBA" id="ARBA00023002"/>
    </source>
</evidence>
<evidence type="ECO:0000256" key="2">
    <source>
        <dbReference type="ARBA" id="ARBA00022723"/>
    </source>
</evidence>
<comment type="cofactor">
    <cofactor evidence="5">
        <name>heme</name>
        <dbReference type="ChEBI" id="CHEBI:30413"/>
    </cofactor>
</comment>
<feature type="binding site" description="axial binding residue" evidence="5">
    <location>
        <position position="447"/>
    </location>
    <ligand>
        <name>heme</name>
        <dbReference type="ChEBI" id="CHEBI:30413"/>
    </ligand>
    <ligandPart>
        <name>Fe</name>
        <dbReference type="ChEBI" id="CHEBI:18248"/>
    </ligandPart>
</feature>
<dbReference type="PRINTS" id="PR00385">
    <property type="entry name" value="P450"/>
</dbReference>
<dbReference type="InterPro" id="IPR017972">
    <property type="entry name" value="Cyt_P450_CS"/>
</dbReference>
<keyword evidence="4 5" id="KW-0408">Iron</keyword>
<reference evidence="9" key="1">
    <citation type="submission" date="2016-06" db="EMBL/GenBank/DDBJ databases">
        <title>Parallel loss of symbiosis genes in relatives of nitrogen-fixing non-legume Parasponia.</title>
        <authorList>
            <person name="Van Velzen R."/>
            <person name="Holmer R."/>
            <person name="Bu F."/>
            <person name="Rutten L."/>
            <person name="Van Zeijl A."/>
            <person name="Liu W."/>
            <person name="Santuari L."/>
            <person name="Cao Q."/>
            <person name="Sharma T."/>
            <person name="Shen D."/>
            <person name="Roswanjaya Y."/>
            <person name="Wardhani T."/>
            <person name="Kalhor M.S."/>
            <person name="Jansen J."/>
            <person name="Van den Hoogen J."/>
            <person name="Gungor B."/>
            <person name="Hartog M."/>
            <person name="Hontelez J."/>
            <person name="Verver J."/>
            <person name="Yang W.-C."/>
            <person name="Schijlen E."/>
            <person name="Repin R."/>
            <person name="Schilthuizen M."/>
            <person name="Schranz E."/>
            <person name="Heidstra R."/>
            <person name="Miyata K."/>
            <person name="Fedorova E."/>
            <person name="Kohlen W."/>
            <person name="Bisseling T."/>
            <person name="Smit S."/>
            <person name="Geurts R."/>
        </authorList>
    </citation>
    <scope>NUCLEOTIDE SEQUENCE [LARGE SCALE GENOMIC DNA]</scope>
    <source>
        <strain evidence="9">cv. RG33-2</strain>
    </source>
</reference>
<dbReference type="PRINTS" id="PR00463">
    <property type="entry name" value="EP450I"/>
</dbReference>
<gene>
    <name evidence="8" type="ORF">TorRG33x02_326610</name>
</gene>
<dbReference type="InterPro" id="IPR001128">
    <property type="entry name" value="Cyt_P450"/>
</dbReference>
<keyword evidence="3 6" id="KW-0560">Oxidoreductase</keyword>
<dbReference type="InterPro" id="IPR002401">
    <property type="entry name" value="Cyt_P450_E_grp-I"/>
</dbReference>
<keyword evidence="9" id="KW-1185">Reference proteome</keyword>
<dbReference type="Proteomes" id="UP000237000">
    <property type="component" value="Unassembled WGS sequence"/>
</dbReference>
<protein>
    <submittedName>
        <fullName evidence="8">Nucleoside phosphatase</fullName>
    </submittedName>
</protein>
<evidence type="ECO:0000256" key="7">
    <source>
        <dbReference type="SAM" id="Phobius"/>
    </source>
</evidence>
<dbReference type="GO" id="GO:0005506">
    <property type="term" value="F:iron ion binding"/>
    <property type="evidence" value="ECO:0007669"/>
    <property type="project" value="InterPro"/>
</dbReference>
<evidence type="ECO:0000256" key="5">
    <source>
        <dbReference type="PIRSR" id="PIRSR602401-1"/>
    </source>
</evidence>
<dbReference type="SUPFAM" id="SSF48264">
    <property type="entry name" value="Cytochrome P450"/>
    <property type="match status" value="1"/>
</dbReference>
<keyword evidence="6" id="KW-0503">Monooxygenase</keyword>
<dbReference type="AlphaFoldDB" id="A0A2P5BBS3"/>
<keyword evidence="7" id="KW-0812">Transmembrane</keyword>
<dbReference type="EMBL" id="JXTC01000558">
    <property type="protein sequence ID" value="PON46238.1"/>
    <property type="molecule type" value="Genomic_DNA"/>
</dbReference>
<feature type="transmembrane region" description="Helical" evidence="7">
    <location>
        <begin position="15"/>
        <end position="33"/>
    </location>
</feature>
<dbReference type="GO" id="GO:0004497">
    <property type="term" value="F:monooxygenase activity"/>
    <property type="evidence" value="ECO:0007669"/>
    <property type="project" value="UniProtKB-KW"/>
</dbReference>
<dbReference type="CDD" id="cd11073">
    <property type="entry name" value="CYP76-like"/>
    <property type="match status" value="1"/>
</dbReference>
<organism evidence="8 9">
    <name type="scientific">Trema orientale</name>
    <name type="common">Charcoal tree</name>
    <name type="synonym">Celtis orientalis</name>
    <dbReference type="NCBI Taxonomy" id="63057"/>
    <lineage>
        <taxon>Eukaryota</taxon>
        <taxon>Viridiplantae</taxon>
        <taxon>Streptophyta</taxon>
        <taxon>Embryophyta</taxon>
        <taxon>Tracheophyta</taxon>
        <taxon>Spermatophyta</taxon>
        <taxon>Magnoliopsida</taxon>
        <taxon>eudicotyledons</taxon>
        <taxon>Gunneridae</taxon>
        <taxon>Pentapetalae</taxon>
        <taxon>rosids</taxon>
        <taxon>fabids</taxon>
        <taxon>Rosales</taxon>
        <taxon>Cannabaceae</taxon>
        <taxon>Trema</taxon>
    </lineage>
</organism>
<evidence type="ECO:0000256" key="4">
    <source>
        <dbReference type="ARBA" id="ARBA00023004"/>
    </source>
</evidence>
<dbReference type="OrthoDB" id="1877779at2759"/>
<comment type="caution">
    <text evidence="8">The sequence shown here is derived from an EMBL/GenBank/DDBJ whole genome shotgun (WGS) entry which is preliminary data.</text>
</comment>
<dbReference type="FunFam" id="1.10.630.10:FF:000007">
    <property type="entry name" value="Cytochrome P450 76C4"/>
    <property type="match status" value="1"/>
</dbReference>
<dbReference type="STRING" id="63057.A0A2P5BBS3"/>
<accession>A0A2P5BBS3</accession>
<evidence type="ECO:0000313" key="8">
    <source>
        <dbReference type="EMBL" id="PON46238.1"/>
    </source>
</evidence>
<evidence type="ECO:0000256" key="6">
    <source>
        <dbReference type="RuleBase" id="RU000461"/>
    </source>
</evidence>